<keyword evidence="6" id="KW-0812">Transmembrane</keyword>
<accession>A0A6C0DNE3</accession>
<keyword evidence="10" id="KW-0325">Glycoprotein</keyword>
<dbReference type="InterPro" id="IPR003859">
    <property type="entry name" value="Galactosyl_T"/>
</dbReference>
<dbReference type="Gene3D" id="3.90.550.10">
    <property type="entry name" value="Spore Coat Polysaccharide Biosynthesis Protein SpsA, Chain A"/>
    <property type="match status" value="1"/>
</dbReference>
<evidence type="ECO:0000256" key="1">
    <source>
        <dbReference type="ARBA" id="ARBA00004606"/>
    </source>
</evidence>
<reference evidence="13" key="1">
    <citation type="journal article" date="2020" name="Nature">
        <title>Giant virus diversity and host interactions through global metagenomics.</title>
        <authorList>
            <person name="Schulz F."/>
            <person name="Roux S."/>
            <person name="Paez-Espino D."/>
            <person name="Jungbluth S."/>
            <person name="Walsh D.A."/>
            <person name="Denef V.J."/>
            <person name="McMahon K.D."/>
            <person name="Konstantinidis K.T."/>
            <person name="Eloe-Fadrosh E.A."/>
            <person name="Kyrpides N.C."/>
            <person name="Woyke T."/>
        </authorList>
    </citation>
    <scope>NUCLEOTIDE SEQUENCE</scope>
    <source>
        <strain evidence="13">GVMAG-M-3300023174-24</strain>
    </source>
</reference>
<evidence type="ECO:0000256" key="9">
    <source>
        <dbReference type="ARBA" id="ARBA00023136"/>
    </source>
</evidence>
<organism evidence="13">
    <name type="scientific">viral metagenome</name>
    <dbReference type="NCBI Taxonomy" id="1070528"/>
    <lineage>
        <taxon>unclassified sequences</taxon>
        <taxon>metagenomes</taxon>
        <taxon>organismal metagenomes</taxon>
    </lineage>
</organism>
<evidence type="ECO:0000256" key="2">
    <source>
        <dbReference type="ARBA" id="ARBA00004922"/>
    </source>
</evidence>
<dbReference type="SUPFAM" id="SSF53448">
    <property type="entry name" value="Nucleotide-diphospho-sugar transferases"/>
    <property type="match status" value="1"/>
</dbReference>
<comment type="similarity">
    <text evidence="3">Belongs to the glycosyltransferase 7 family.</text>
</comment>
<evidence type="ECO:0000259" key="12">
    <source>
        <dbReference type="Pfam" id="PF13733"/>
    </source>
</evidence>
<keyword evidence="8" id="KW-1133">Transmembrane helix</keyword>
<evidence type="ECO:0000256" key="6">
    <source>
        <dbReference type="ARBA" id="ARBA00022692"/>
    </source>
</evidence>
<comment type="subcellular location">
    <subcellularLocation>
        <location evidence="1">Membrane</location>
        <topology evidence="1">Single-pass type II membrane protein</topology>
    </subcellularLocation>
</comment>
<feature type="domain" description="Galactosyltransferase N-terminal" evidence="12">
    <location>
        <begin position="30"/>
        <end position="112"/>
    </location>
</feature>
<evidence type="ECO:0000256" key="8">
    <source>
        <dbReference type="ARBA" id="ARBA00022989"/>
    </source>
</evidence>
<dbReference type="GO" id="GO:0005975">
    <property type="term" value="P:carbohydrate metabolic process"/>
    <property type="evidence" value="ECO:0007669"/>
    <property type="project" value="InterPro"/>
</dbReference>
<dbReference type="GO" id="GO:0005794">
    <property type="term" value="C:Golgi apparatus"/>
    <property type="evidence" value="ECO:0007669"/>
    <property type="project" value="TreeGrafter"/>
</dbReference>
<name>A0A6C0DNE3_9ZZZZ</name>
<dbReference type="PANTHER" id="PTHR19300:SF30">
    <property type="entry name" value="BETA-1,4-GALACTOSYLTRANSFERASE 7"/>
    <property type="match status" value="1"/>
</dbReference>
<dbReference type="Pfam" id="PF02709">
    <property type="entry name" value="Glyco_transf_7C"/>
    <property type="match status" value="1"/>
</dbReference>
<evidence type="ECO:0000256" key="4">
    <source>
        <dbReference type="ARBA" id="ARBA00022676"/>
    </source>
</evidence>
<keyword evidence="4" id="KW-0328">Glycosyltransferase</keyword>
<keyword evidence="7" id="KW-0735">Signal-anchor</keyword>
<dbReference type="UniPathway" id="UPA00378"/>
<protein>
    <submittedName>
        <fullName evidence="13">Uncharacterized protein</fullName>
    </submittedName>
</protein>
<dbReference type="InterPro" id="IPR027791">
    <property type="entry name" value="Galactosyl_T_C"/>
</dbReference>
<dbReference type="InterPro" id="IPR027995">
    <property type="entry name" value="Galactosyl_T_N"/>
</dbReference>
<comment type="pathway">
    <text evidence="2">Protein modification; protein glycosylation.</text>
</comment>
<evidence type="ECO:0000256" key="7">
    <source>
        <dbReference type="ARBA" id="ARBA00022968"/>
    </source>
</evidence>
<evidence type="ECO:0000256" key="5">
    <source>
        <dbReference type="ARBA" id="ARBA00022679"/>
    </source>
</evidence>
<evidence type="ECO:0000313" key="13">
    <source>
        <dbReference type="EMBL" id="QHT17095.1"/>
    </source>
</evidence>
<dbReference type="Pfam" id="PF13733">
    <property type="entry name" value="Glyco_transf_7N"/>
    <property type="match status" value="1"/>
</dbReference>
<feature type="domain" description="Galactosyltransferase C-terminal" evidence="11">
    <location>
        <begin position="130"/>
        <end position="182"/>
    </location>
</feature>
<dbReference type="GO" id="GO:0008378">
    <property type="term" value="F:galactosyltransferase activity"/>
    <property type="evidence" value="ECO:0007669"/>
    <property type="project" value="TreeGrafter"/>
</dbReference>
<keyword evidence="5" id="KW-0808">Transferase</keyword>
<proteinExistence type="inferred from homology"/>
<evidence type="ECO:0000259" key="11">
    <source>
        <dbReference type="Pfam" id="PF02709"/>
    </source>
</evidence>
<evidence type="ECO:0000256" key="10">
    <source>
        <dbReference type="ARBA" id="ARBA00023180"/>
    </source>
</evidence>
<keyword evidence="9" id="KW-0472">Membrane</keyword>
<dbReference type="EMBL" id="MN739631">
    <property type="protein sequence ID" value="QHT17095.1"/>
    <property type="molecule type" value="Genomic_DNA"/>
</dbReference>
<dbReference type="AlphaFoldDB" id="A0A6C0DNE3"/>
<dbReference type="InterPro" id="IPR029044">
    <property type="entry name" value="Nucleotide-diphossugar_trans"/>
</dbReference>
<sequence length="282" mass="33389">MENELAENIKMEITEEIIEPFNIETQKIPRLVFIVPYRDRVQHQAFFKRHMKMILEDMPESDYKIYYIHQCDNREFNRGAIKNIGFLVIKEKYPNDYKNITLVFNDVDVMPFTKNFLNYDTTEGVVKHFYGYTFCLGGLFSIKACDFEKILGFPNLWAWGYEDNLIQRRALKANLIIDRSNFYPIMDKNICHLKDGFERIINRREFDRVVNETDEGFQSINTLNYTINEETGFVDVTSFFTAFQENTEQNVVHDIRKGTAFLLQNNKRGRPRPKMGMGLGFK</sequence>
<dbReference type="PANTHER" id="PTHR19300">
    <property type="entry name" value="BETA-1,4-GALACTOSYLTRANSFERASE"/>
    <property type="match status" value="1"/>
</dbReference>
<evidence type="ECO:0000256" key="3">
    <source>
        <dbReference type="ARBA" id="ARBA00005735"/>
    </source>
</evidence>
<dbReference type="GO" id="GO:0016020">
    <property type="term" value="C:membrane"/>
    <property type="evidence" value="ECO:0007669"/>
    <property type="project" value="UniProtKB-SubCell"/>
</dbReference>